<dbReference type="RefSeq" id="WP_254166223.1">
    <property type="nucleotide sequence ID" value="NZ_JANAFB010000014.1"/>
</dbReference>
<keyword evidence="4" id="KW-1185">Reference proteome</keyword>
<name>A0A9X2HCN9_9MICC</name>
<dbReference type="PANTHER" id="PTHR43788">
    <property type="entry name" value="DNA2/NAM7 HELICASE FAMILY MEMBER"/>
    <property type="match status" value="1"/>
</dbReference>
<dbReference type="InterPro" id="IPR014862">
    <property type="entry name" value="TrwC"/>
</dbReference>
<dbReference type="AlphaFoldDB" id="A0A9X2HCN9"/>
<dbReference type="GO" id="GO:0043139">
    <property type="term" value="F:5'-3' DNA helicase activity"/>
    <property type="evidence" value="ECO:0007669"/>
    <property type="project" value="TreeGrafter"/>
</dbReference>
<proteinExistence type="predicted"/>
<sequence length="1208" mass="133202">MTVSISRMSIQYYLSSIATGDTRNRPKQLTNYYTGSGDPSGSWYGKGTATVGLASGATVTQQDAVSLYEEGKNPATGQHLGKKPIASATAPEGAKTPMGKAAKSTRKPVGGFDLTFSVPKSVSALWAVADASTQAKVHAAHQRATRTCLDWVEANVIQSRAGDGGIVKVPVEGMIASLFDHFDSREGDPQLHTHAVIANRVQRVSDGKWVTLDSYTLHRWTVAISEMYNATLYDELATTVGAVAEQRDPIAQVSESDVVYKNRRVELTGIPDALIAEFSTRSLAIEARKDELIEQREATHAGPISKAQIIKLRQQATLETRNSKPQEKESLQLRLAQWQNRARQLSLTPAKIVAAATGMDHTQFTAADFNDAALEEISSFVLARVSENHPTFTEANVAASAHRLMATVRFRSLADREATAKRITRITLGQAVQLTPQRYELDHLTQEGLSIHGHSAFDTPSEWRFTTEEIMSTENDLMVAADAKTGAHLTDEDQAEQILEEFRTKDGHTLAHDQRKAAYDVAVDVSEISAIIGPAGTGKTTTLAGLRAAWEAEHGQDSIIGLAPSAAAAQVLAKDLGVETDNTAKWLYETVGPGVAQRAERYANLTRKLHDLEERVQRYPDSAKLSAALDATRTRLTDTIADQSRYQLRKGQLLIIDEASMSSTADLHQLHAQVKAAGAKMLLVGDPKQLDAVDAGGFLGWMERSQRAANLTSVWRFKSDWEAATTLKLRDGQSSTVVKDYFENGRIDISNDALEAAYTSWQADIDAGKSSVLIAARKDQVQALNDRAQTDRVESGDVDPSQEVALRYGPGYLGDTILARMNQRTLLDENGDYIKNGTRMTLTNIADSGEVTARREDTGAEVTLPKDYLAESVELGYACTVFRSQGMTVDTGHVTADESFSRESLYVAMTRGKESNRVYLNTPDEDAASQGTPDPWKMMRPIATENPLETLAGIIKHSDTDLTAHEQEDAEHGWANDLGRSTNELDYVLTVSATRRAYTWIRETTGEEPMDSADQQPIQQLVRLVKDHDVDLETLPKSVQTIPEAVAQLRGLGEEEKPRLLVVPTEHTTPDEAEVQQQMMGKIDARAQQIMHLDKDEPWLIQAKAEHPTALREILQWRALSHQEDADTPLGEAPNQSEKRLSFYWDRLQRILETADQEEQEQLPAPEIDWEDLYAAISETEWNPEDYPDMPEVEDPAVQEQHRAPELG</sequence>
<reference evidence="3" key="1">
    <citation type="submission" date="2022-06" db="EMBL/GenBank/DDBJ databases">
        <title>Rothia sp. isolated from sandalwood seedling.</title>
        <authorList>
            <person name="Tuikhar N."/>
            <person name="Kirdat K."/>
            <person name="Thorat V."/>
            <person name="Swetha P."/>
            <person name="Padma S."/>
            <person name="Sundararaj R."/>
            <person name="Yadav A."/>
        </authorList>
    </citation>
    <scope>NUCLEOTIDE SEQUENCE</scope>
    <source>
        <strain evidence="3">AR01</strain>
    </source>
</reference>
<evidence type="ECO:0000313" key="4">
    <source>
        <dbReference type="Proteomes" id="UP001139502"/>
    </source>
</evidence>
<feature type="compositionally biased region" description="Acidic residues" evidence="1">
    <location>
        <begin position="1182"/>
        <end position="1197"/>
    </location>
</feature>
<dbReference type="SUPFAM" id="SSF55464">
    <property type="entry name" value="Origin of replication-binding domain, RBD-like"/>
    <property type="match status" value="1"/>
</dbReference>
<dbReference type="Pfam" id="PF08751">
    <property type="entry name" value="TrwC"/>
    <property type="match status" value="1"/>
</dbReference>
<feature type="region of interest" description="Disordered" evidence="1">
    <location>
        <begin position="1175"/>
        <end position="1208"/>
    </location>
</feature>
<feature type="region of interest" description="Disordered" evidence="1">
    <location>
        <begin position="72"/>
        <end position="105"/>
    </location>
</feature>
<gene>
    <name evidence="3" type="ORF">NBM05_07395</name>
</gene>
<organism evidence="3 4">
    <name type="scientific">Rothia santali</name>
    <dbReference type="NCBI Taxonomy" id="2949643"/>
    <lineage>
        <taxon>Bacteria</taxon>
        <taxon>Bacillati</taxon>
        <taxon>Actinomycetota</taxon>
        <taxon>Actinomycetes</taxon>
        <taxon>Micrococcales</taxon>
        <taxon>Micrococcaceae</taxon>
        <taxon>Rothia</taxon>
    </lineage>
</organism>
<feature type="domain" description="TrwC relaxase" evidence="2">
    <location>
        <begin position="11"/>
        <end position="344"/>
    </location>
</feature>
<evidence type="ECO:0000259" key="2">
    <source>
        <dbReference type="Pfam" id="PF08751"/>
    </source>
</evidence>
<dbReference type="PANTHER" id="PTHR43788:SF8">
    <property type="entry name" value="DNA-BINDING PROTEIN SMUBP-2"/>
    <property type="match status" value="1"/>
</dbReference>
<dbReference type="Proteomes" id="UP001139502">
    <property type="component" value="Unassembled WGS sequence"/>
</dbReference>
<evidence type="ECO:0000313" key="3">
    <source>
        <dbReference type="EMBL" id="MCP3425835.1"/>
    </source>
</evidence>
<comment type="caution">
    <text evidence="3">The sequence shown here is derived from an EMBL/GenBank/DDBJ whole genome shotgun (WGS) entry which is preliminary data.</text>
</comment>
<dbReference type="SUPFAM" id="SSF52540">
    <property type="entry name" value="P-loop containing nucleoside triphosphate hydrolases"/>
    <property type="match status" value="1"/>
</dbReference>
<evidence type="ECO:0000256" key="1">
    <source>
        <dbReference type="SAM" id="MobiDB-lite"/>
    </source>
</evidence>
<dbReference type="Gene3D" id="3.40.50.300">
    <property type="entry name" value="P-loop containing nucleotide triphosphate hydrolases"/>
    <property type="match status" value="2"/>
</dbReference>
<dbReference type="Pfam" id="PF13604">
    <property type="entry name" value="AAA_30"/>
    <property type="match status" value="1"/>
</dbReference>
<dbReference type="InterPro" id="IPR027417">
    <property type="entry name" value="P-loop_NTPase"/>
</dbReference>
<dbReference type="EMBL" id="JANAFB010000014">
    <property type="protein sequence ID" value="MCP3425835.1"/>
    <property type="molecule type" value="Genomic_DNA"/>
</dbReference>
<dbReference type="CDD" id="cd18809">
    <property type="entry name" value="SF1_C_RecD"/>
    <property type="match status" value="1"/>
</dbReference>
<accession>A0A9X2HCN9</accession>
<protein>
    <submittedName>
        <fullName evidence="3">Relaxase domain-containing protein</fullName>
    </submittedName>
</protein>
<dbReference type="InterPro" id="IPR050534">
    <property type="entry name" value="Coronavir_polyprotein_1ab"/>
</dbReference>
<dbReference type="NCBIfam" id="NF041492">
    <property type="entry name" value="MobF"/>
    <property type="match status" value="1"/>
</dbReference>